<comment type="caution">
    <text evidence="1">The sequence shown here is derived from an EMBL/GenBank/DDBJ whole genome shotgun (WGS) entry which is preliminary data.</text>
</comment>
<dbReference type="RefSeq" id="WP_157341362.1">
    <property type="nucleotide sequence ID" value="NZ_CP121667.1"/>
</dbReference>
<evidence type="ECO:0000313" key="1">
    <source>
        <dbReference type="EMBL" id="MVT64398.1"/>
    </source>
</evidence>
<proteinExistence type="predicted"/>
<organism evidence="1 2">
    <name type="scientific">Bradyrhizobium pachyrhizi</name>
    <dbReference type="NCBI Taxonomy" id="280333"/>
    <lineage>
        <taxon>Bacteria</taxon>
        <taxon>Pseudomonadati</taxon>
        <taxon>Pseudomonadota</taxon>
        <taxon>Alphaproteobacteria</taxon>
        <taxon>Hyphomicrobiales</taxon>
        <taxon>Nitrobacteraceae</taxon>
        <taxon>Bradyrhizobium</taxon>
    </lineage>
</organism>
<gene>
    <name evidence="1" type="ORF">GPL21_04625</name>
</gene>
<accession>A0A844SBG0</accession>
<dbReference type="EMBL" id="WQNF01000003">
    <property type="protein sequence ID" value="MVT64398.1"/>
    <property type="molecule type" value="Genomic_DNA"/>
</dbReference>
<protein>
    <submittedName>
        <fullName evidence="1">Uncharacterized protein</fullName>
    </submittedName>
</protein>
<name>A0A844SBG0_9BRAD</name>
<keyword evidence="2" id="KW-1185">Reference proteome</keyword>
<evidence type="ECO:0000313" key="2">
    <source>
        <dbReference type="Proteomes" id="UP000436468"/>
    </source>
</evidence>
<sequence length="68" mass="6979">MGNAVSSSISAERTFVGTIEAASRQAAQVTVGRPGAISPRSSGIDVATPVCDPHRVSRGMINLRALLS</sequence>
<reference evidence="1 2" key="1">
    <citation type="submission" date="2019-12" db="EMBL/GenBank/DDBJ databases">
        <title>Draft genome sequences Bradyrhizobium cajani AMBPC1010, Bradyrhizobium pachyrhizi AMBPC1040 and Bradyrhizobium yuanmingense ALSPC3051, three plant growth promoting strains isolated from nodules of Cajanus cajan L. in Dominican Republic.</title>
        <authorList>
            <person name="Flores-Felix J.D."/>
            <person name="Araujo J."/>
            <person name="Diaz-Alcantara C."/>
            <person name="Gonzalez-Andres F."/>
            <person name="Velazquez E."/>
        </authorList>
    </citation>
    <scope>NUCLEOTIDE SEQUENCE [LARGE SCALE GENOMIC DNA]</scope>
    <source>
        <strain evidence="1 2">1040</strain>
    </source>
</reference>
<dbReference type="AlphaFoldDB" id="A0A844SBG0"/>
<dbReference type="Proteomes" id="UP000436468">
    <property type="component" value="Unassembled WGS sequence"/>
</dbReference>